<evidence type="ECO:0000313" key="2">
    <source>
        <dbReference type="Proteomes" id="UP001144352"/>
    </source>
</evidence>
<proteinExistence type="predicted"/>
<dbReference type="RefSeq" id="WP_214187247.1">
    <property type="nucleotide sequence ID" value="NZ_BSDS01000001.1"/>
</dbReference>
<protein>
    <submittedName>
        <fullName evidence="1">Uncharacterized protein</fullName>
    </submittedName>
</protein>
<dbReference type="EMBL" id="BSDS01000001">
    <property type="protein sequence ID" value="GLI36902.1"/>
    <property type="molecule type" value="Genomic_DNA"/>
</dbReference>
<keyword evidence="2" id="KW-1185">Reference proteome</keyword>
<reference evidence="1" key="1">
    <citation type="submission" date="2022-12" db="EMBL/GenBank/DDBJ databases">
        <title>Reference genome sequencing for broad-spectrum identification of bacterial and archaeal isolates by mass spectrometry.</title>
        <authorList>
            <person name="Sekiguchi Y."/>
            <person name="Tourlousse D.M."/>
        </authorList>
    </citation>
    <scope>NUCLEOTIDE SEQUENCE</scope>
    <source>
        <strain evidence="1">H2</strain>
    </source>
</reference>
<dbReference type="Proteomes" id="UP001144352">
    <property type="component" value="Unassembled WGS sequence"/>
</dbReference>
<organism evidence="1 2">
    <name type="scientific">Geobacter hydrogenophilus</name>
    <dbReference type="NCBI Taxonomy" id="40983"/>
    <lineage>
        <taxon>Bacteria</taxon>
        <taxon>Pseudomonadati</taxon>
        <taxon>Thermodesulfobacteriota</taxon>
        <taxon>Desulfuromonadia</taxon>
        <taxon>Geobacterales</taxon>
        <taxon>Geobacteraceae</taxon>
        <taxon>Geobacter</taxon>
    </lineage>
</organism>
<accession>A0A9W6FY19</accession>
<sequence>MLTVDRLRLQLPPAFRDRAGEIARLVGEELATVSVCADLQIDRLAVPPVEVHHQATDREVARAVAVAVSAGINAHFPSPQPSP</sequence>
<gene>
    <name evidence="1" type="ORF">GHYDROH2_04030</name>
</gene>
<evidence type="ECO:0000313" key="1">
    <source>
        <dbReference type="EMBL" id="GLI36902.1"/>
    </source>
</evidence>
<comment type="caution">
    <text evidence="1">The sequence shown here is derived from an EMBL/GenBank/DDBJ whole genome shotgun (WGS) entry which is preliminary data.</text>
</comment>
<name>A0A9W6FY19_9BACT</name>
<dbReference type="AlphaFoldDB" id="A0A9W6FY19"/>